<name>A0A0G4EHA2_VITBC</name>
<gene>
    <name evidence="2" type="ORF">Vbra_11830</name>
</gene>
<evidence type="ECO:0008006" key="4">
    <source>
        <dbReference type="Google" id="ProtNLM"/>
    </source>
</evidence>
<evidence type="ECO:0000256" key="1">
    <source>
        <dbReference type="SAM" id="SignalP"/>
    </source>
</evidence>
<proteinExistence type="predicted"/>
<protein>
    <recommendedName>
        <fullName evidence="4">Solute-binding protein family 3/N-terminal domain-containing protein</fullName>
    </recommendedName>
</protein>
<reference evidence="2 3" key="1">
    <citation type="submission" date="2014-11" db="EMBL/GenBank/DDBJ databases">
        <authorList>
            <person name="Zhu J."/>
            <person name="Qi W."/>
            <person name="Song R."/>
        </authorList>
    </citation>
    <scope>NUCLEOTIDE SEQUENCE [LARGE SCALE GENOMIC DNA]</scope>
</reference>
<evidence type="ECO:0000313" key="2">
    <source>
        <dbReference type="EMBL" id="CEL95400.1"/>
    </source>
</evidence>
<dbReference type="VEuPathDB" id="CryptoDB:Vbra_11830"/>
<feature type="signal peptide" evidence="1">
    <location>
        <begin position="1"/>
        <end position="23"/>
    </location>
</feature>
<dbReference type="AlphaFoldDB" id="A0A0G4EHA2"/>
<evidence type="ECO:0000313" key="3">
    <source>
        <dbReference type="Proteomes" id="UP000041254"/>
    </source>
</evidence>
<keyword evidence="1" id="KW-0732">Signal</keyword>
<dbReference type="PhylomeDB" id="A0A0G4EHA2"/>
<dbReference type="SUPFAM" id="SSF53850">
    <property type="entry name" value="Periplasmic binding protein-like II"/>
    <property type="match status" value="1"/>
</dbReference>
<dbReference type="Proteomes" id="UP000041254">
    <property type="component" value="Unassembled WGS sequence"/>
</dbReference>
<dbReference type="EMBL" id="CDMY01000227">
    <property type="protein sequence ID" value="CEL95400.1"/>
    <property type="molecule type" value="Genomic_DNA"/>
</dbReference>
<organism evidence="2 3">
    <name type="scientific">Vitrella brassicaformis (strain CCMP3155)</name>
    <dbReference type="NCBI Taxonomy" id="1169540"/>
    <lineage>
        <taxon>Eukaryota</taxon>
        <taxon>Sar</taxon>
        <taxon>Alveolata</taxon>
        <taxon>Colpodellida</taxon>
        <taxon>Vitrellaceae</taxon>
        <taxon>Vitrella</taxon>
    </lineage>
</organism>
<keyword evidence="3" id="KW-1185">Reference proteome</keyword>
<sequence length="317" mass="33368">MMFALVPSFFAAVLLLWTAAAQAQTGDDAQQGERDPAVVGDIGDVQLNAAISAAISQIRDGEAFLSVLDEHFPTATKTFPSCEASASYPPAAEAEGTFAEVLEDGVLVFGLPANATTIQQFNIEVDNLIVDALSSHYGVDISPKFVIVDNLADFFVPFREAMNVGEADVLTWFTVTERRAHSVDYTSCSLVNFVNEVGVWVLDSSELAGTNLTAKPDALDGMKVGVCDNCFYISDFTKTAPGVLLEEHAVFDMVPALKQGKVDGVATILAGGPGLEEFLTTAGLVKLEGSFVLGNDTRAAATRYAGPDGAVTGQGGL</sequence>
<dbReference type="InParanoid" id="A0A0G4EHA2"/>
<accession>A0A0G4EHA2</accession>
<feature type="chain" id="PRO_5005187767" description="Solute-binding protein family 3/N-terminal domain-containing protein" evidence="1">
    <location>
        <begin position="24"/>
        <end position="317"/>
    </location>
</feature>